<proteinExistence type="predicted"/>
<accession>A0A6I5NB85</accession>
<dbReference type="AlphaFoldDB" id="A0A6I5NB85"/>
<comment type="caution">
    <text evidence="1">The sequence shown here is derived from an EMBL/GenBank/DDBJ whole genome shotgun (WGS) entry which is preliminary data.</text>
</comment>
<gene>
    <name evidence="1" type="ORF">F6S87_03775</name>
</gene>
<evidence type="ECO:0000313" key="1">
    <source>
        <dbReference type="EMBL" id="NEG69740.1"/>
    </source>
</evidence>
<dbReference type="InterPro" id="IPR009241">
    <property type="entry name" value="HigB-like"/>
</dbReference>
<dbReference type="Proteomes" id="UP000469292">
    <property type="component" value="Unassembled WGS sequence"/>
</dbReference>
<dbReference type="Pfam" id="PF05973">
    <property type="entry name" value="Gp49"/>
    <property type="match status" value="1"/>
</dbReference>
<reference evidence="1 2" key="1">
    <citation type="submission" date="2019-09" db="EMBL/GenBank/DDBJ databases">
        <title>Phylogenetic characterization of a novel taxon of the genus Bifidobacterium: Bifidobacterium choloepi sp. nov.</title>
        <authorList>
            <person name="Modesto M."/>
            <person name="Satti M."/>
        </authorList>
    </citation>
    <scope>NUCLEOTIDE SEQUENCE [LARGE SCALE GENOMIC DNA]</scope>
    <source>
        <strain evidence="1 2">BRDM6</strain>
    </source>
</reference>
<organism evidence="1 2">
    <name type="scientific">Bifidobacterium choloepi</name>
    <dbReference type="NCBI Taxonomy" id="2614131"/>
    <lineage>
        <taxon>Bacteria</taxon>
        <taxon>Bacillati</taxon>
        <taxon>Actinomycetota</taxon>
        <taxon>Actinomycetes</taxon>
        <taxon>Bifidobacteriales</taxon>
        <taxon>Bifidobacteriaceae</taxon>
        <taxon>Bifidobacterium</taxon>
    </lineage>
</organism>
<dbReference type="EMBL" id="VYSG01000001">
    <property type="protein sequence ID" value="NEG69740.1"/>
    <property type="molecule type" value="Genomic_DNA"/>
</dbReference>
<keyword evidence="2" id="KW-1185">Reference proteome</keyword>
<sequence>MLSSRSSHVRFDWVRRPDGTSEFEDYLLTMDPASRSATLAKIQQIEELGLSVAMRKEWVKKLENDLYEIRIRVKGNQYRSLYFHAYDNMYLITHTFMKKTQKTPKKELSHARAVRAAWKGRQ</sequence>
<evidence type="ECO:0000313" key="2">
    <source>
        <dbReference type="Proteomes" id="UP000469292"/>
    </source>
</evidence>
<protein>
    <submittedName>
        <fullName evidence="1">Type II toxin-antitoxin system RelE/ParE family toxin</fullName>
    </submittedName>
</protein>
<name>A0A6I5NB85_9BIFI</name>
<dbReference type="RefSeq" id="WP_163227575.1">
    <property type="nucleotide sequence ID" value="NZ_VYSG01000001.1"/>
</dbReference>